<dbReference type="GO" id="GO:0006260">
    <property type="term" value="P:DNA replication"/>
    <property type="evidence" value="ECO:0007669"/>
    <property type="project" value="InterPro"/>
</dbReference>
<organism evidence="3 4">
    <name type="scientific">Rhizophlyctis rosea</name>
    <dbReference type="NCBI Taxonomy" id="64517"/>
    <lineage>
        <taxon>Eukaryota</taxon>
        <taxon>Fungi</taxon>
        <taxon>Fungi incertae sedis</taxon>
        <taxon>Chytridiomycota</taxon>
        <taxon>Chytridiomycota incertae sedis</taxon>
        <taxon>Chytridiomycetes</taxon>
        <taxon>Rhizophlyctidales</taxon>
        <taxon>Rhizophlyctidaceae</taxon>
        <taxon>Rhizophlyctis</taxon>
    </lineage>
</organism>
<dbReference type="GO" id="GO:0007095">
    <property type="term" value="P:mitotic G2 DNA damage checkpoint signaling"/>
    <property type="evidence" value="ECO:0007669"/>
    <property type="project" value="TreeGrafter"/>
</dbReference>
<dbReference type="GO" id="GO:0005634">
    <property type="term" value="C:nucleus"/>
    <property type="evidence" value="ECO:0007669"/>
    <property type="project" value="InterPro"/>
</dbReference>
<evidence type="ECO:0000259" key="2">
    <source>
        <dbReference type="Pfam" id="PF21854"/>
    </source>
</evidence>
<feature type="domain" description="Treslin N-terminal" evidence="2">
    <location>
        <begin position="60"/>
        <end position="214"/>
    </location>
</feature>
<sequence>MHKQQQQQQQQQQQFGSPSAGRRPAPNLLLLIDIAAPSNPSAQTPIPSPQPTSPVATSFQESIQIAVLRTLLFFHLHVDSRFCWSYQIFDSSTPSSAISRTGASGRSQVFSLTSLAAFSSTLEKELSRSAPASKSPVTPIKSISIALRKALTDFSWTSTASFLSSNLPSPAKPLRLRSNSSKAPLKITNYLFLFSRTPRSALELARFVGSNARSLSSLGGSSKPNEWRRGERILGMAEMAELDRHLDVVQQELVGGLWESFMEKRISVSWVDVTAYDVGVGSSVGNARGMDVNASQ</sequence>
<feature type="compositionally biased region" description="Low complexity" evidence="1">
    <location>
        <begin position="1"/>
        <end position="14"/>
    </location>
</feature>
<accession>A0AAD5S266</accession>
<evidence type="ECO:0000313" key="4">
    <source>
        <dbReference type="Proteomes" id="UP001212841"/>
    </source>
</evidence>
<dbReference type="InterPro" id="IPR026153">
    <property type="entry name" value="Treslin"/>
</dbReference>
<dbReference type="PANTHER" id="PTHR21556">
    <property type="entry name" value="TRESLIN"/>
    <property type="match status" value="1"/>
</dbReference>
<dbReference type="InterPro" id="IPR053919">
    <property type="entry name" value="Treslin_N"/>
</dbReference>
<dbReference type="Pfam" id="PF21854">
    <property type="entry name" value="Treslin_N"/>
    <property type="match status" value="1"/>
</dbReference>
<gene>
    <name evidence="3" type="ORF">HK097_003831</name>
</gene>
<dbReference type="GO" id="GO:0003682">
    <property type="term" value="F:chromatin binding"/>
    <property type="evidence" value="ECO:0007669"/>
    <property type="project" value="TreeGrafter"/>
</dbReference>
<evidence type="ECO:0000256" key="1">
    <source>
        <dbReference type="SAM" id="MobiDB-lite"/>
    </source>
</evidence>
<dbReference type="GO" id="GO:0033314">
    <property type="term" value="P:mitotic DNA replication checkpoint signaling"/>
    <property type="evidence" value="ECO:0007669"/>
    <property type="project" value="InterPro"/>
</dbReference>
<dbReference type="PANTHER" id="PTHR21556:SF2">
    <property type="entry name" value="TRESLIN"/>
    <property type="match status" value="1"/>
</dbReference>
<name>A0AAD5S266_9FUNG</name>
<evidence type="ECO:0000313" key="3">
    <source>
        <dbReference type="EMBL" id="KAJ3036457.1"/>
    </source>
</evidence>
<protein>
    <recommendedName>
        <fullName evidence="2">Treslin N-terminal domain-containing protein</fullName>
    </recommendedName>
</protein>
<dbReference type="GO" id="GO:0030174">
    <property type="term" value="P:regulation of DNA-templated DNA replication initiation"/>
    <property type="evidence" value="ECO:0007669"/>
    <property type="project" value="TreeGrafter"/>
</dbReference>
<keyword evidence="4" id="KW-1185">Reference proteome</keyword>
<feature type="region of interest" description="Disordered" evidence="1">
    <location>
        <begin position="1"/>
        <end position="24"/>
    </location>
</feature>
<dbReference type="AlphaFoldDB" id="A0AAD5S266"/>
<dbReference type="GO" id="GO:0010212">
    <property type="term" value="P:response to ionizing radiation"/>
    <property type="evidence" value="ECO:0007669"/>
    <property type="project" value="InterPro"/>
</dbReference>
<comment type="caution">
    <text evidence="3">The sequence shown here is derived from an EMBL/GenBank/DDBJ whole genome shotgun (WGS) entry which is preliminary data.</text>
</comment>
<dbReference type="Proteomes" id="UP001212841">
    <property type="component" value="Unassembled WGS sequence"/>
</dbReference>
<proteinExistence type="predicted"/>
<reference evidence="3" key="1">
    <citation type="submission" date="2020-05" db="EMBL/GenBank/DDBJ databases">
        <title>Phylogenomic resolution of chytrid fungi.</title>
        <authorList>
            <person name="Stajich J.E."/>
            <person name="Amses K."/>
            <person name="Simmons R."/>
            <person name="Seto K."/>
            <person name="Myers J."/>
            <person name="Bonds A."/>
            <person name="Quandt C.A."/>
            <person name="Barry K."/>
            <person name="Liu P."/>
            <person name="Grigoriev I."/>
            <person name="Longcore J.E."/>
            <person name="James T.Y."/>
        </authorList>
    </citation>
    <scope>NUCLEOTIDE SEQUENCE</scope>
    <source>
        <strain evidence="3">JEL0318</strain>
    </source>
</reference>
<dbReference type="EMBL" id="JADGJD010001936">
    <property type="protein sequence ID" value="KAJ3036457.1"/>
    <property type="molecule type" value="Genomic_DNA"/>
</dbReference>
<feature type="non-terminal residue" evidence="3">
    <location>
        <position position="296"/>
    </location>
</feature>